<proteinExistence type="predicted"/>
<gene>
    <name evidence="1" type="ORF">NDU88_002586</name>
</gene>
<name>A0AAV7SFK0_PLEWA</name>
<dbReference type="Proteomes" id="UP001066276">
    <property type="component" value="Chromosome 4_2"/>
</dbReference>
<accession>A0AAV7SFK0</accession>
<organism evidence="1 2">
    <name type="scientific">Pleurodeles waltl</name>
    <name type="common">Iberian ribbed newt</name>
    <dbReference type="NCBI Taxonomy" id="8319"/>
    <lineage>
        <taxon>Eukaryota</taxon>
        <taxon>Metazoa</taxon>
        <taxon>Chordata</taxon>
        <taxon>Craniata</taxon>
        <taxon>Vertebrata</taxon>
        <taxon>Euteleostomi</taxon>
        <taxon>Amphibia</taxon>
        <taxon>Batrachia</taxon>
        <taxon>Caudata</taxon>
        <taxon>Salamandroidea</taxon>
        <taxon>Salamandridae</taxon>
        <taxon>Pleurodelinae</taxon>
        <taxon>Pleurodeles</taxon>
    </lineage>
</organism>
<dbReference type="EMBL" id="JANPWB010000008">
    <property type="protein sequence ID" value="KAJ1162108.1"/>
    <property type="molecule type" value="Genomic_DNA"/>
</dbReference>
<sequence length="81" mass="9465">MGLKRTCVTPHQIHLYILTARESARERKRERDHAALVCPDREGECVALERKRERDHVREELVSACPEAKVLASSTLWDFFF</sequence>
<comment type="caution">
    <text evidence="1">The sequence shown here is derived from an EMBL/GenBank/DDBJ whole genome shotgun (WGS) entry which is preliminary data.</text>
</comment>
<protein>
    <submittedName>
        <fullName evidence="1">Uncharacterized protein</fullName>
    </submittedName>
</protein>
<evidence type="ECO:0000313" key="2">
    <source>
        <dbReference type="Proteomes" id="UP001066276"/>
    </source>
</evidence>
<dbReference type="AlphaFoldDB" id="A0AAV7SFK0"/>
<keyword evidence="2" id="KW-1185">Reference proteome</keyword>
<evidence type="ECO:0000313" key="1">
    <source>
        <dbReference type="EMBL" id="KAJ1162108.1"/>
    </source>
</evidence>
<reference evidence="1" key="1">
    <citation type="journal article" date="2022" name="bioRxiv">
        <title>Sequencing and chromosome-scale assembly of the giantPleurodeles waltlgenome.</title>
        <authorList>
            <person name="Brown T."/>
            <person name="Elewa A."/>
            <person name="Iarovenko S."/>
            <person name="Subramanian E."/>
            <person name="Araus A.J."/>
            <person name="Petzold A."/>
            <person name="Susuki M."/>
            <person name="Suzuki K.-i.T."/>
            <person name="Hayashi T."/>
            <person name="Toyoda A."/>
            <person name="Oliveira C."/>
            <person name="Osipova E."/>
            <person name="Leigh N.D."/>
            <person name="Simon A."/>
            <person name="Yun M.H."/>
        </authorList>
    </citation>
    <scope>NUCLEOTIDE SEQUENCE</scope>
    <source>
        <strain evidence="1">20211129_DDA</strain>
        <tissue evidence="1">Liver</tissue>
    </source>
</reference>